<accession>A0A1H9FK68</accession>
<dbReference type="AlphaFoldDB" id="A0A1H9FK68"/>
<keyword evidence="1" id="KW-0472">Membrane</keyword>
<evidence type="ECO:0000313" key="3">
    <source>
        <dbReference type="Proteomes" id="UP000199427"/>
    </source>
</evidence>
<proteinExistence type="predicted"/>
<gene>
    <name evidence="2" type="ORF">SAMN05216362_11249</name>
</gene>
<dbReference type="EMBL" id="FOES01000012">
    <property type="protein sequence ID" value="SEQ38185.1"/>
    <property type="molecule type" value="Genomic_DNA"/>
</dbReference>
<evidence type="ECO:0000313" key="2">
    <source>
        <dbReference type="EMBL" id="SEQ38185.1"/>
    </source>
</evidence>
<name>A0A1H9FK68_9BACI</name>
<reference evidence="2 3" key="1">
    <citation type="submission" date="2016-10" db="EMBL/GenBank/DDBJ databases">
        <authorList>
            <person name="de Groot N.N."/>
        </authorList>
    </citation>
    <scope>NUCLEOTIDE SEQUENCE [LARGE SCALE GENOMIC DNA]</scope>
    <source>
        <strain evidence="2 3">DSM 21633</strain>
    </source>
</reference>
<keyword evidence="1" id="KW-1133">Transmembrane helix</keyword>
<feature type="transmembrane region" description="Helical" evidence="1">
    <location>
        <begin position="31"/>
        <end position="51"/>
    </location>
</feature>
<dbReference type="OrthoDB" id="2388530at2"/>
<keyword evidence="3" id="KW-1185">Reference proteome</keyword>
<evidence type="ECO:0008006" key="4">
    <source>
        <dbReference type="Google" id="ProtNLM"/>
    </source>
</evidence>
<feature type="transmembrane region" description="Helical" evidence="1">
    <location>
        <begin position="6"/>
        <end position="22"/>
    </location>
</feature>
<organism evidence="2 3">
    <name type="scientific">Piscibacillus halophilus</name>
    <dbReference type="NCBI Taxonomy" id="571933"/>
    <lineage>
        <taxon>Bacteria</taxon>
        <taxon>Bacillati</taxon>
        <taxon>Bacillota</taxon>
        <taxon>Bacilli</taxon>
        <taxon>Bacillales</taxon>
        <taxon>Bacillaceae</taxon>
        <taxon>Piscibacillus</taxon>
    </lineage>
</organism>
<protein>
    <recommendedName>
        <fullName evidence="4">DUF998 domain-containing protein</fullName>
    </recommendedName>
</protein>
<evidence type="ECO:0000256" key="1">
    <source>
        <dbReference type="SAM" id="Phobius"/>
    </source>
</evidence>
<feature type="transmembrane region" description="Helical" evidence="1">
    <location>
        <begin position="149"/>
        <end position="169"/>
    </location>
</feature>
<dbReference type="Proteomes" id="UP000199427">
    <property type="component" value="Unassembled WGS sequence"/>
</dbReference>
<sequence length="237" mass="27378">MNFWYILMIIFTIMTFFASFIIRRKQNRSALIGYITWILLSLYFIVEYIVIKTTEAPYNFYKQPMSDLGVTTCGKNTYDIANYLICSPNHLLMNWTFTLTGIAIFVGAILIQPSWPNHRRIKLATILLIIFGLSYSVSGIIPADINFKWHTLSALPGMVVHIPALIMIGNSVKTKWPKLSIWTYVCVFISTTSLLLLFFQPFFDLPGGLLQRILYGSVYLWMTVTAIILWKYERITN</sequence>
<feature type="transmembrane region" description="Helical" evidence="1">
    <location>
        <begin position="181"/>
        <end position="203"/>
    </location>
</feature>
<keyword evidence="1" id="KW-0812">Transmembrane</keyword>
<dbReference type="STRING" id="571933.SAMN05216362_11249"/>
<dbReference type="InterPro" id="IPR009339">
    <property type="entry name" value="DUF998"/>
</dbReference>
<dbReference type="Pfam" id="PF06197">
    <property type="entry name" value="DUF998"/>
    <property type="match status" value="1"/>
</dbReference>
<dbReference type="RefSeq" id="WP_091773414.1">
    <property type="nucleotide sequence ID" value="NZ_FOES01000012.1"/>
</dbReference>
<feature type="transmembrane region" description="Helical" evidence="1">
    <location>
        <begin position="123"/>
        <end position="143"/>
    </location>
</feature>
<feature type="transmembrane region" description="Helical" evidence="1">
    <location>
        <begin position="209"/>
        <end position="230"/>
    </location>
</feature>
<feature type="transmembrane region" description="Helical" evidence="1">
    <location>
        <begin position="92"/>
        <end position="111"/>
    </location>
</feature>